<organism evidence="4 5">
    <name type="scientific">Gossypium arboreum</name>
    <name type="common">Tree cotton</name>
    <name type="synonym">Gossypium nanking</name>
    <dbReference type="NCBI Taxonomy" id="29729"/>
    <lineage>
        <taxon>Eukaryota</taxon>
        <taxon>Viridiplantae</taxon>
        <taxon>Streptophyta</taxon>
        <taxon>Embryophyta</taxon>
        <taxon>Tracheophyta</taxon>
        <taxon>Spermatophyta</taxon>
        <taxon>Magnoliopsida</taxon>
        <taxon>eudicotyledons</taxon>
        <taxon>Gunneridae</taxon>
        <taxon>Pentapetalae</taxon>
        <taxon>rosids</taxon>
        <taxon>malvids</taxon>
        <taxon>Malvales</taxon>
        <taxon>Malvaceae</taxon>
        <taxon>Malvoideae</taxon>
        <taxon>Gossypium</taxon>
    </lineage>
</organism>
<dbReference type="OrthoDB" id="342264at2759"/>
<comment type="subcellular location">
    <subcellularLocation>
        <location evidence="1">Nucleus</location>
    </subcellularLocation>
</comment>
<proteinExistence type="predicted"/>
<dbReference type="KEGG" id="gab:108489588"/>
<dbReference type="Pfam" id="PF16770">
    <property type="entry name" value="RTT107_BRCT_5"/>
    <property type="match status" value="1"/>
</dbReference>
<evidence type="ECO:0000256" key="1">
    <source>
        <dbReference type="ARBA" id="ARBA00004123"/>
    </source>
</evidence>
<evidence type="ECO:0000256" key="2">
    <source>
        <dbReference type="ARBA" id="ARBA00022763"/>
    </source>
</evidence>
<dbReference type="Pfam" id="PF16589">
    <property type="entry name" value="BRCT_2"/>
    <property type="match status" value="1"/>
</dbReference>
<evidence type="ECO:0000313" key="4">
    <source>
        <dbReference type="EMBL" id="KHG03195.1"/>
    </source>
</evidence>
<dbReference type="CDD" id="cd17744">
    <property type="entry name" value="BRCT_MDC1_rpt1"/>
    <property type="match status" value="1"/>
</dbReference>
<protein>
    <submittedName>
        <fullName evidence="4">PAX-interacting 1</fullName>
    </submittedName>
</protein>
<dbReference type="InterPro" id="IPR001357">
    <property type="entry name" value="BRCT_dom"/>
</dbReference>
<dbReference type="AlphaFoldDB" id="A0A0B0MR06"/>
<evidence type="ECO:0000313" key="5">
    <source>
        <dbReference type="Proteomes" id="UP000032142"/>
    </source>
</evidence>
<comment type="caution">
    <text evidence="4">The sequence shown here is derived from an EMBL/GenBank/DDBJ whole genome shotgun (WGS) entry which is preliminary data.</text>
</comment>
<dbReference type="Gene3D" id="3.40.50.10190">
    <property type="entry name" value="BRCT domain"/>
    <property type="match status" value="2"/>
</dbReference>
<sequence length="1215" mass="133917">MAPLGSDNGDIKPYEMNPSSDFSYSDTQPFEFDSQYSFLGDKADNEDSDQLDYLQSTVPFDDYNVQVEDGLETQALNLVGETQVLNFDGETQVLDDLDCFENMETQLLDEFNDAIAADSDSEGMEGTEILDQGDEVSNDEIVTGDCGQFLVQKKESLEQHNASTNEQMNSGIHGSTTTPDIRAVPESKSTSVRFTSVRAAALRASGLAARKAALRGMNGKSCFIQTGCQFSDQCTIKSDGSNPNVVEKMNQAQHLVNREENSIGLRHGTSCRVGSTVRKLFAERSSCRSENADARDDLLQFPASDGQSAGLSYIDSEEPGELLQANALNFVERFVNDKMTELDDQVDLGKSTGRKSLISCAIIGPQSLAKKTVERTAGETQIFDWDDALEDEGGGGIYCRRREEFYGDGSHAQKNSNHAHKPKGSKLNESCNLDQPNAHDKEIVDSDSKSLLCKSKDNGKPVGEGQLDFRKNLLNEFDEQCNSDSSRGQLEAAAAAELNVGFDTQISAEAMEALFYGDVATDVNGNLGFPGISKGSSKILCRGKCRKRISSREFVLRKGVYCYGAAPVTRQSKRTRVSSVLQNLSSKNVWKECDTDLLLQRTKKAKSNNDKNQNSGGINMAKMPSKSIKKRKAGGALTRSQLHGTGRSTMSSSIKKRHLEEVCTVTPIAHRTRQSLVMNAQIAEASASDCRKGKKLEKEVGLLQENRTRSIDVTDVELSLASNAEEQLSKFHSNQSGEHGNVESCNDDQLHLGLIAGNNGNHGSSYPKHRSSRKMSVHVGESDNLEAQSEKSVQLDNEPSIPVVKKSRRNNMSTCIRSTTVRITRSSRNTCPVLHFPDQNSEGKLSRQSSDKQGSKHNVVNCNSTKMNRRTISTSITGPVAAKEIQHSGGNHVAVSSPISENLAVTVASDESPEEKSRSLGSLCTTPVNCPTPINAASPVCMGEEYFKQSCKKNLSKSLLIKELRSLSPIDPEPIATSKDMRKRRDLADIRVLFSNHLNEDIIKQQKKILARLGISEASSILAATHFVTDKFVRTRNMLEAIASGKPVVTHLWLESIGQVNIHIDEDAYILRDIKKEKEFGFCMPSSLARARKRPLLQGRRILITPNTKPNKETIVHLVAVLHGQALERIGRSAMKDDKVLNDLLILSCEEDYAICVPFLEKGAAVYSSELLLNGIVTQKLDYERHRLFSDHVRKTRSTIWLRKDNRFLPVTKHK</sequence>
<dbReference type="EMBL" id="JRRC01333749">
    <property type="protein sequence ID" value="KHG03195.1"/>
    <property type="molecule type" value="Genomic_DNA"/>
</dbReference>
<dbReference type="GO" id="GO:0005634">
    <property type="term" value="C:nucleus"/>
    <property type="evidence" value="ECO:0007669"/>
    <property type="project" value="UniProtKB-SubCell"/>
</dbReference>
<dbReference type="Proteomes" id="UP000032142">
    <property type="component" value="Unassembled WGS sequence"/>
</dbReference>
<gene>
    <name evidence="4" type="ORF">F383_28049</name>
</gene>
<keyword evidence="3" id="KW-0539">Nucleus</keyword>
<dbReference type="InterPro" id="IPR036420">
    <property type="entry name" value="BRCT_dom_sf"/>
</dbReference>
<dbReference type="CDD" id="cd18432">
    <property type="entry name" value="BRCT_PAXIP1_rpt6_like"/>
    <property type="match status" value="1"/>
</dbReference>
<evidence type="ECO:0000256" key="3">
    <source>
        <dbReference type="ARBA" id="ARBA00023242"/>
    </source>
</evidence>
<accession>A0A0B0MR06</accession>
<reference evidence="5" key="1">
    <citation type="submission" date="2014-09" db="EMBL/GenBank/DDBJ databases">
        <authorList>
            <person name="Mudge J."/>
            <person name="Ramaraj T."/>
            <person name="Lindquist I.E."/>
            <person name="Bharti A.K."/>
            <person name="Sundararajan A."/>
            <person name="Cameron C.T."/>
            <person name="Woodward J.E."/>
            <person name="May G.D."/>
            <person name="Brubaker C."/>
            <person name="Broadhvest J."/>
            <person name="Wilkins T.A."/>
        </authorList>
    </citation>
    <scope>NUCLEOTIDE SEQUENCE</scope>
    <source>
        <strain evidence="5">cv. AKA8401</strain>
    </source>
</reference>
<dbReference type="PANTHER" id="PTHR23196:SF1">
    <property type="entry name" value="PAX-INTERACTING PROTEIN 1"/>
    <property type="match status" value="1"/>
</dbReference>
<dbReference type="InterPro" id="IPR051579">
    <property type="entry name" value="DDR_Transcriptional_Reg"/>
</dbReference>
<keyword evidence="5" id="KW-1185">Reference proteome</keyword>
<dbReference type="SUPFAM" id="SSF52113">
    <property type="entry name" value="BRCT domain"/>
    <property type="match status" value="1"/>
</dbReference>
<dbReference type="GO" id="GO:0006974">
    <property type="term" value="P:DNA damage response"/>
    <property type="evidence" value="ECO:0007669"/>
    <property type="project" value="UniProtKB-KW"/>
</dbReference>
<dbReference type="PANTHER" id="PTHR23196">
    <property type="entry name" value="PAX TRANSCRIPTION ACTIVATION DOMAIN INTERACTING PROTEIN"/>
    <property type="match status" value="1"/>
</dbReference>
<keyword evidence="2" id="KW-0227">DNA damage</keyword>
<name>A0A0B0MR06_GOSAR</name>